<feature type="domain" description="Sec23/Sec24 beta-sandwich" evidence="8">
    <location>
        <begin position="457"/>
        <end position="541"/>
    </location>
</feature>
<evidence type="ECO:0000256" key="2">
    <source>
        <dbReference type="ARBA" id="ARBA00022448"/>
    </source>
</evidence>
<dbReference type="Proteomes" id="UP000054007">
    <property type="component" value="Unassembled WGS sequence"/>
</dbReference>
<dbReference type="SUPFAM" id="SSF82754">
    <property type="entry name" value="C-terminal, gelsolin-like domain of Sec23/24"/>
    <property type="match status" value="1"/>
</dbReference>
<dbReference type="SUPFAM" id="SSF81995">
    <property type="entry name" value="beta-sandwich domain of Sec23/24"/>
    <property type="match status" value="1"/>
</dbReference>
<evidence type="ECO:0000259" key="5">
    <source>
        <dbReference type="Pfam" id="PF04810"/>
    </source>
</evidence>
<dbReference type="GO" id="GO:0090110">
    <property type="term" value="P:COPII-coated vesicle cargo loading"/>
    <property type="evidence" value="ECO:0007669"/>
    <property type="project" value="TreeGrafter"/>
</dbReference>
<evidence type="ECO:0000256" key="3">
    <source>
        <dbReference type="ARBA" id="ARBA00022927"/>
    </source>
</evidence>
<dbReference type="Gene3D" id="3.40.50.410">
    <property type="entry name" value="von Willebrand factor, type A domain"/>
    <property type="match status" value="1"/>
</dbReference>
<dbReference type="Pfam" id="PF00626">
    <property type="entry name" value="Gelsolin"/>
    <property type="match status" value="1"/>
</dbReference>
<gene>
    <name evidence="9" type="ORF">CYLTODRAFT_492170</name>
</gene>
<dbReference type="Gene3D" id="3.40.20.10">
    <property type="entry name" value="Severin"/>
    <property type="match status" value="1"/>
</dbReference>
<dbReference type="GO" id="GO:0030127">
    <property type="term" value="C:COPII vesicle coat"/>
    <property type="evidence" value="ECO:0007669"/>
    <property type="project" value="InterPro"/>
</dbReference>
<dbReference type="InterPro" id="IPR036175">
    <property type="entry name" value="Sec23/24_helical_dom_sf"/>
</dbReference>
<accession>A0A0D7B4V9</accession>
<evidence type="ECO:0000259" key="4">
    <source>
        <dbReference type="Pfam" id="PF00626"/>
    </source>
</evidence>
<dbReference type="SUPFAM" id="SSF82919">
    <property type="entry name" value="Zn-finger domain of Sec23/24"/>
    <property type="match status" value="1"/>
</dbReference>
<dbReference type="Pfam" id="PF04815">
    <property type="entry name" value="Sec23_helical"/>
    <property type="match status" value="1"/>
</dbReference>
<evidence type="ECO:0000259" key="6">
    <source>
        <dbReference type="Pfam" id="PF04811"/>
    </source>
</evidence>
<keyword evidence="10" id="KW-1185">Reference proteome</keyword>
<keyword evidence="3" id="KW-0653">Protein transport</keyword>
<dbReference type="GO" id="GO:0008270">
    <property type="term" value="F:zinc ion binding"/>
    <property type="evidence" value="ECO:0007669"/>
    <property type="project" value="InterPro"/>
</dbReference>
<feature type="domain" description="Sec23/Sec24 trunk" evidence="6">
    <location>
        <begin position="215"/>
        <end position="452"/>
    </location>
</feature>
<comment type="similarity">
    <text evidence="1">Belongs to the SEC23/SEC24 family. SEC24 subfamily.</text>
</comment>
<dbReference type="Pfam" id="PF04810">
    <property type="entry name" value="zf-Sec23_Sec24"/>
    <property type="match status" value="1"/>
</dbReference>
<dbReference type="InterPro" id="IPR012990">
    <property type="entry name" value="Beta-sandwich_Sec23_24"/>
</dbReference>
<dbReference type="EMBL" id="KN880583">
    <property type="protein sequence ID" value="KIY65613.1"/>
    <property type="molecule type" value="Genomic_DNA"/>
</dbReference>
<dbReference type="OrthoDB" id="49016at2759"/>
<dbReference type="AlphaFoldDB" id="A0A0D7B4V9"/>
<dbReference type="PANTHER" id="PTHR13803:SF4">
    <property type="entry name" value="SECRETORY 24CD, ISOFORM C"/>
    <property type="match status" value="1"/>
</dbReference>
<evidence type="ECO:0000313" key="10">
    <source>
        <dbReference type="Proteomes" id="UP000054007"/>
    </source>
</evidence>
<reference evidence="9 10" key="1">
    <citation type="journal article" date="2015" name="Fungal Genet. Biol.">
        <title>Evolution of novel wood decay mechanisms in Agaricales revealed by the genome sequences of Fistulina hepatica and Cylindrobasidium torrendii.</title>
        <authorList>
            <person name="Floudas D."/>
            <person name="Held B.W."/>
            <person name="Riley R."/>
            <person name="Nagy L.G."/>
            <person name="Koehler G."/>
            <person name="Ransdell A.S."/>
            <person name="Younus H."/>
            <person name="Chow J."/>
            <person name="Chiniquy J."/>
            <person name="Lipzen A."/>
            <person name="Tritt A."/>
            <person name="Sun H."/>
            <person name="Haridas S."/>
            <person name="LaButti K."/>
            <person name="Ohm R.A."/>
            <person name="Kues U."/>
            <person name="Blanchette R.A."/>
            <person name="Grigoriev I.V."/>
            <person name="Minto R.E."/>
            <person name="Hibbett D.S."/>
        </authorList>
    </citation>
    <scope>NUCLEOTIDE SEQUENCE [LARGE SCALE GENOMIC DNA]</scope>
    <source>
        <strain evidence="9 10">FP15055 ss-10</strain>
    </source>
</reference>
<dbReference type="InterPro" id="IPR036180">
    <property type="entry name" value="Gelsolin-like_dom_sf"/>
</dbReference>
<evidence type="ECO:0000259" key="7">
    <source>
        <dbReference type="Pfam" id="PF04815"/>
    </source>
</evidence>
<evidence type="ECO:0000259" key="8">
    <source>
        <dbReference type="Pfam" id="PF08033"/>
    </source>
</evidence>
<dbReference type="SUPFAM" id="SSF53300">
    <property type="entry name" value="vWA-like"/>
    <property type="match status" value="1"/>
</dbReference>
<dbReference type="SUPFAM" id="SSF81811">
    <property type="entry name" value="Helical domain of Sec23/24"/>
    <property type="match status" value="1"/>
</dbReference>
<dbReference type="Gene3D" id="2.60.40.1670">
    <property type="entry name" value="beta-sandwich domain of Sec23/24"/>
    <property type="match status" value="1"/>
</dbReference>
<dbReference type="PANTHER" id="PTHR13803">
    <property type="entry name" value="SEC24-RELATED PROTEIN"/>
    <property type="match status" value="1"/>
</dbReference>
<dbReference type="STRING" id="1314674.A0A0D7B4V9"/>
<dbReference type="GO" id="GO:0006886">
    <property type="term" value="P:intracellular protein transport"/>
    <property type="evidence" value="ECO:0007669"/>
    <property type="project" value="InterPro"/>
</dbReference>
<dbReference type="InterPro" id="IPR029006">
    <property type="entry name" value="ADF-H/Gelsolin-like_dom_sf"/>
</dbReference>
<dbReference type="InterPro" id="IPR006896">
    <property type="entry name" value="Sec23/24_trunk_dom"/>
</dbReference>
<dbReference type="Gene3D" id="1.20.120.730">
    <property type="entry name" value="Sec23/Sec24 helical domain"/>
    <property type="match status" value="1"/>
</dbReference>
<dbReference type="GO" id="GO:0070971">
    <property type="term" value="C:endoplasmic reticulum exit site"/>
    <property type="evidence" value="ECO:0007669"/>
    <property type="project" value="TreeGrafter"/>
</dbReference>
<keyword evidence="2" id="KW-0813">Transport</keyword>
<sequence length="817" mass="90221">MYPIPQPPHTAGTAYKGLRPRIDQAQVPCPVEKQEEDRAKWAGQPFLTLPGNLPPLSTTDYYAVDQGNSSPRFVRVSTWSFPHTSRLASDCKIPLAAVFQPFAEPDPREEPVPVVNSTPARCPRCRAYINPWVQWLAGGGSWRCNLCQEVTEVQPEYFCGLDGAGQRLDAGQRPELIKGTVDFVVPEDYWASNPPIGLERPYFSNFPPASGKREPQPMRYIFALDVSQGAVESGSLASACGELMDAFFGNEASFPADNEVAIITYDTAIHFYDLDNDNVPMLVMPDIDDVFLPIHNGLFASLANRPEALSTLLRTLPTRFETNSFVESAMGSALRACQAALAGRGGQVILFQHTMPKVGAGALPKQPSEMELVDTNNEKTLYKARDLTWTRIGEECANEGIGVNIFLTNHHYVDVGSLGTVPSATGGQIYFFPRFDAVRDAAIFKAQLQRLFRRNVGYNCTATVRTSKGIRTTDYYGNFNQASASQLEFALLDSDKTFMVGLQHSGSLSPREFVYLQSAVLYTTVSGQRRVRVCNLALQVVELAMNVFNFADVETVACFALRKAILQSRKSKMQEVREDLAEQCSSILSGYRYQCAASIAPQQLIIPESLHTLPMLTLGMLKSKPIKAGNVSSDARNYYAHRMMSASVQQTLEYLYPPLIPVHDLTPDIAVPDATTGQLAIPSCMKNTYQYMSAGGIYLVDNGEMCILWLGSAASPQLLLDLFGVDDLVDVDTSMSALPVLDTLLSAQVRNIMTHRALKKGYAAKLYVVRQNMDGAEIEFADMLVEDQNNGTMSYFDFLIVIHKQIMHAVSLAEQGW</sequence>
<dbReference type="Pfam" id="PF04811">
    <property type="entry name" value="Sec23_trunk"/>
    <property type="match status" value="1"/>
</dbReference>
<dbReference type="InterPro" id="IPR050550">
    <property type="entry name" value="SEC23_SEC24_subfamily"/>
</dbReference>
<dbReference type="InterPro" id="IPR036174">
    <property type="entry name" value="Znf_Sec23_Sec24_sf"/>
</dbReference>
<dbReference type="InterPro" id="IPR006895">
    <property type="entry name" value="Znf_Sec23_Sec24"/>
</dbReference>
<dbReference type="Pfam" id="PF08033">
    <property type="entry name" value="Sec23_BS"/>
    <property type="match status" value="1"/>
</dbReference>
<dbReference type="GO" id="GO:0000149">
    <property type="term" value="F:SNARE binding"/>
    <property type="evidence" value="ECO:0007669"/>
    <property type="project" value="TreeGrafter"/>
</dbReference>
<evidence type="ECO:0000256" key="1">
    <source>
        <dbReference type="ARBA" id="ARBA00008334"/>
    </source>
</evidence>
<organism evidence="9 10">
    <name type="scientific">Cylindrobasidium torrendii FP15055 ss-10</name>
    <dbReference type="NCBI Taxonomy" id="1314674"/>
    <lineage>
        <taxon>Eukaryota</taxon>
        <taxon>Fungi</taxon>
        <taxon>Dikarya</taxon>
        <taxon>Basidiomycota</taxon>
        <taxon>Agaricomycotina</taxon>
        <taxon>Agaricomycetes</taxon>
        <taxon>Agaricomycetidae</taxon>
        <taxon>Agaricales</taxon>
        <taxon>Marasmiineae</taxon>
        <taxon>Physalacriaceae</taxon>
        <taxon>Cylindrobasidium</taxon>
    </lineage>
</organism>
<feature type="domain" description="Sec23/Sec24 helical" evidence="7">
    <location>
        <begin position="552"/>
        <end position="652"/>
    </location>
</feature>
<dbReference type="Gene3D" id="2.30.30.380">
    <property type="entry name" value="Zn-finger domain of Sec23/24"/>
    <property type="match status" value="1"/>
</dbReference>
<proteinExistence type="inferred from homology"/>
<feature type="domain" description="Zinc finger Sec23/Sec24-type" evidence="5">
    <location>
        <begin position="119"/>
        <end position="157"/>
    </location>
</feature>
<dbReference type="InterPro" id="IPR036465">
    <property type="entry name" value="vWFA_dom_sf"/>
</dbReference>
<feature type="domain" description="Gelsolin-like" evidence="4">
    <location>
        <begin position="693"/>
        <end position="752"/>
    </location>
</feature>
<evidence type="ECO:0000313" key="9">
    <source>
        <dbReference type="EMBL" id="KIY65613.1"/>
    </source>
</evidence>
<name>A0A0D7B4V9_9AGAR</name>
<dbReference type="InterPro" id="IPR006900">
    <property type="entry name" value="Sec23/24_helical_dom"/>
</dbReference>
<dbReference type="InterPro" id="IPR007123">
    <property type="entry name" value="Gelsolin-like_dom"/>
</dbReference>
<protein>
    <submittedName>
        <fullName evidence="9">Beta-sandwich domain of Sec23/24</fullName>
    </submittedName>
</protein>